<dbReference type="EMBL" id="CP072748">
    <property type="protein sequence ID" value="QTX11714.1"/>
    <property type="molecule type" value="Genomic_DNA"/>
</dbReference>
<evidence type="ECO:0000259" key="1">
    <source>
        <dbReference type="SMART" id="SM00382"/>
    </source>
</evidence>
<dbReference type="Proteomes" id="UP000664466">
    <property type="component" value="Unassembled WGS sequence"/>
</dbReference>
<dbReference type="Pfam" id="PF13173">
    <property type="entry name" value="AAA_14"/>
    <property type="match status" value="1"/>
</dbReference>
<dbReference type="PANTHER" id="PTHR33295">
    <property type="entry name" value="ATPASE"/>
    <property type="match status" value="1"/>
</dbReference>
<protein>
    <submittedName>
        <fullName evidence="3">ATP-binding protein</fullName>
    </submittedName>
</protein>
<keyword evidence="3" id="KW-0547">Nucleotide-binding</keyword>
<dbReference type="EMBL" id="JAFMPM010000006">
    <property type="protein sequence ID" value="MBO0612828.1"/>
    <property type="molecule type" value="Genomic_DNA"/>
</dbReference>
<dbReference type="GO" id="GO:0005524">
    <property type="term" value="F:ATP binding"/>
    <property type="evidence" value="ECO:0007669"/>
    <property type="project" value="UniProtKB-KW"/>
</dbReference>
<organism evidence="3">
    <name type="scientific">Thiothrix fructosivorans</name>
    <dbReference type="NCBI Taxonomy" id="111770"/>
    <lineage>
        <taxon>Bacteria</taxon>
        <taxon>Pseudomonadati</taxon>
        <taxon>Pseudomonadota</taxon>
        <taxon>Gammaproteobacteria</taxon>
        <taxon>Thiotrichales</taxon>
        <taxon>Thiotrichaceae</taxon>
        <taxon>Thiothrix</taxon>
    </lineage>
</organism>
<dbReference type="InterPro" id="IPR041682">
    <property type="entry name" value="AAA_14"/>
</dbReference>
<dbReference type="InterPro" id="IPR027417">
    <property type="entry name" value="P-loop_NTPase"/>
</dbReference>
<reference evidence="2 4" key="1">
    <citation type="submission" date="2021-03" db="EMBL/GenBank/DDBJ databases">
        <title>Draft genome and methylome analysis of Thiotrix fructosivoruns ATCC 49748.</title>
        <authorList>
            <person name="Fomenkov A."/>
            <person name="Grabovich M.Y."/>
            <person name="Roberts R.J."/>
        </authorList>
    </citation>
    <scope>NUCLEOTIDE SEQUENCE [LARGE SCALE GENOMIC DNA]</scope>
    <source>
        <strain evidence="2 4">ATCC 49748</strain>
    </source>
</reference>
<feature type="domain" description="AAA+ ATPase" evidence="1">
    <location>
        <begin position="31"/>
        <end position="160"/>
    </location>
</feature>
<gene>
    <name evidence="3" type="ORF">J1836_005035</name>
    <name evidence="2" type="ORF">J1836_07795</name>
</gene>
<dbReference type="InterPro" id="IPR025420">
    <property type="entry name" value="DUF4143"/>
</dbReference>
<sequence length="425" mass="50210">MQALFQRLITDFQDAPPKQVIAREQVIPVDSRKIISLIGVRRCGKTYLLYGLINQLRSSVNPRNIIYLNFEDDRLHPLTLQDLDSLMEGYYALYPDKRTEKVYLFLDEIQNIPEWERYVRRIHDTLNVQLFVTGSSSRLLSQEIATSLRGRTLTYEVFPFSFREYLAYHQIEINLHSSHSRSYIQHAFNNYLHQGGFAETFGETPDIQQRTWRDYLDLIIYRDLIERYDIKNTTLLRHLIRYAMSNIGTLISVNKLFNEYKGLGHKVSKETLYQYLGYLEDAYTLFNVPIFRNSVREEQHQPRKIYAVDNGFKTLLHTSLSPDYSKLYENLVFLHLRRQSREVYYYKQTQEVDFYVPGKPSQLVNVSVDIRTPATLEREINGLLEGMRYTGLEEATLVTQEREDVLRVDGKRITIVPAWQYLLLQ</sequence>
<name>A0A8B0SL73_9GAMM</name>
<evidence type="ECO:0000313" key="2">
    <source>
        <dbReference type="EMBL" id="MBO0612828.1"/>
    </source>
</evidence>
<dbReference type="SMART" id="SM00382">
    <property type="entry name" value="AAA"/>
    <property type="match status" value="1"/>
</dbReference>
<dbReference type="Pfam" id="PF13635">
    <property type="entry name" value="DUF4143"/>
    <property type="match status" value="1"/>
</dbReference>
<dbReference type="RefSeq" id="WP_207250505.1">
    <property type="nucleotide sequence ID" value="NZ_JAFMPM010000006.1"/>
</dbReference>
<accession>A0A8B0SL73</accession>
<dbReference type="InterPro" id="IPR003593">
    <property type="entry name" value="AAA+_ATPase"/>
</dbReference>
<evidence type="ECO:0000313" key="3">
    <source>
        <dbReference type="EMBL" id="QTX11714.1"/>
    </source>
</evidence>
<dbReference type="PANTHER" id="PTHR33295:SF8">
    <property type="entry name" value="AAA+ ATPASE DOMAIN-CONTAINING PROTEIN"/>
    <property type="match status" value="1"/>
</dbReference>
<keyword evidence="3" id="KW-0067">ATP-binding</keyword>
<proteinExistence type="predicted"/>
<evidence type="ECO:0000313" key="4">
    <source>
        <dbReference type="Proteomes" id="UP000664466"/>
    </source>
</evidence>
<keyword evidence="4" id="KW-1185">Reference proteome</keyword>
<dbReference type="SUPFAM" id="SSF52540">
    <property type="entry name" value="P-loop containing nucleoside triphosphate hydrolases"/>
    <property type="match status" value="1"/>
</dbReference>
<reference evidence="3" key="2">
    <citation type="submission" date="2021-04" db="EMBL/GenBank/DDBJ databases">
        <title>Complete Genome and methylome analysis of Thiothrix fructosivorans ATCC 49748.</title>
        <authorList>
            <person name="Fomenkov A."/>
            <person name="Sun L."/>
            <person name="Vincze T."/>
            <person name="Grabovich M.Y."/>
            <person name="Roberts R.J."/>
        </authorList>
    </citation>
    <scope>NUCLEOTIDE SEQUENCE</scope>
    <source>
        <strain evidence="3">ATCC 49748</strain>
    </source>
</reference>
<dbReference type="AlphaFoldDB" id="A0A8B0SL73"/>